<accession>C5BY92</accession>
<proteinExistence type="predicted"/>
<evidence type="ECO:0000313" key="2">
    <source>
        <dbReference type="Proteomes" id="UP000007962"/>
    </source>
</evidence>
<protein>
    <submittedName>
        <fullName evidence="1">Uncharacterized protein</fullName>
    </submittedName>
</protein>
<dbReference type="Proteomes" id="UP000007962">
    <property type="component" value="Chromosome"/>
</dbReference>
<dbReference type="AlphaFoldDB" id="C5BY92"/>
<sequence>MDGVRVLLLEGFDDDAVDLTLDALPAHGLTGVTTALLTGLAAEVDLPCEEPTTLLVEVPERSLSVTLDVAPGATVTVSLSPEGLVVDLPGDVGLM</sequence>
<evidence type="ECO:0000313" key="1">
    <source>
        <dbReference type="EMBL" id="ACQ80992.1"/>
    </source>
</evidence>
<keyword evidence="2" id="KW-1185">Reference proteome</keyword>
<name>C5BY92_BEUC1</name>
<gene>
    <name evidence="1" type="ordered locus">Bcav_2747</name>
</gene>
<dbReference type="KEGG" id="bcv:Bcav_2747"/>
<dbReference type="EMBL" id="CP001618">
    <property type="protein sequence ID" value="ACQ80992.1"/>
    <property type="molecule type" value="Genomic_DNA"/>
</dbReference>
<dbReference type="HOGENOM" id="CLU_2367167_0_0_11"/>
<organism evidence="1 2">
    <name type="scientific">Beutenbergia cavernae (strain ATCC BAA-8 / DSM 12333 / CCUG 43141 / JCM 11478 / NBRC 16432 / NCIMB 13614 / HKI 0122)</name>
    <dbReference type="NCBI Taxonomy" id="471853"/>
    <lineage>
        <taxon>Bacteria</taxon>
        <taxon>Bacillati</taxon>
        <taxon>Actinomycetota</taxon>
        <taxon>Actinomycetes</taxon>
        <taxon>Micrococcales</taxon>
        <taxon>Beutenbergiaceae</taxon>
        <taxon>Beutenbergia</taxon>
    </lineage>
</organism>
<dbReference type="STRING" id="471853.Bcav_2747"/>
<dbReference type="RefSeq" id="WP_015883232.1">
    <property type="nucleotide sequence ID" value="NC_012669.1"/>
</dbReference>
<reference evidence="1 2" key="1">
    <citation type="journal article" date="2009" name="Stand. Genomic Sci.">
        <title>Complete genome sequence of Beutenbergia cavernae type strain (HKI 0122).</title>
        <authorList>
            <person name="Land M."/>
            <person name="Pukall R."/>
            <person name="Abt B."/>
            <person name="Goker M."/>
            <person name="Rohde M."/>
            <person name="Glavina Del Rio T."/>
            <person name="Tice H."/>
            <person name="Copeland A."/>
            <person name="Cheng J.F."/>
            <person name="Lucas S."/>
            <person name="Chen F."/>
            <person name="Nolan M."/>
            <person name="Bruce D."/>
            <person name="Goodwin L."/>
            <person name="Pitluck S."/>
            <person name="Ivanova N."/>
            <person name="Mavromatis K."/>
            <person name="Ovchinnikova G."/>
            <person name="Pati A."/>
            <person name="Chen A."/>
            <person name="Palaniappan K."/>
            <person name="Hauser L."/>
            <person name="Chang Y.J."/>
            <person name="Jefferies C.C."/>
            <person name="Saunders E."/>
            <person name="Brettin T."/>
            <person name="Detter J.C."/>
            <person name="Han C."/>
            <person name="Chain P."/>
            <person name="Bristow J."/>
            <person name="Eisen J.A."/>
            <person name="Markowitz V."/>
            <person name="Hugenholtz P."/>
            <person name="Kyrpides N.C."/>
            <person name="Klenk H.P."/>
            <person name="Lapidus A."/>
        </authorList>
    </citation>
    <scope>NUCLEOTIDE SEQUENCE [LARGE SCALE GENOMIC DNA]</scope>
    <source>
        <strain evidence="2">ATCC BAA-8 / DSM 12333 / NBRC 16432</strain>
    </source>
</reference>